<organism evidence="1 2">
    <name type="scientific">Capronia epimyces CBS 606.96</name>
    <dbReference type="NCBI Taxonomy" id="1182542"/>
    <lineage>
        <taxon>Eukaryota</taxon>
        <taxon>Fungi</taxon>
        <taxon>Dikarya</taxon>
        <taxon>Ascomycota</taxon>
        <taxon>Pezizomycotina</taxon>
        <taxon>Eurotiomycetes</taxon>
        <taxon>Chaetothyriomycetidae</taxon>
        <taxon>Chaetothyriales</taxon>
        <taxon>Herpotrichiellaceae</taxon>
        <taxon>Capronia</taxon>
    </lineage>
</organism>
<reference evidence="1 2" key="1">
    <citation type="submission" date="2013-03" db="EMBL/GenBank/DDBJ databases">
        <title>The Genome Sequence of Capronia epimyces CBS 606.96.</title>
        <authorList>
            <consortium name="The Broad Institute Genomics Platform"/>
            <person name="Cuomo C."/>
            <person name="de Hoog S."/>
            <person name="Gorbushina A."/>
            <person name="Walker B."/>
            <person name="Young S.K."/>
            <person name="Zeng Q."/>
            <person name="Gargeya S."/>
            <person name="Fitzgerald M."/>
            <person name="Haas B."/>
            <person name="Abouelleil A."/>
            <person name="Allen A.W."/>
            <person name="Alvarado L."/>
            <person name="Arachchi H.M."/>
            <person name="Berlin A.M."/>
            <person name="Chapman S.B."/>
            <person name="Gainer-Dewar J."/>
            <person name="Goldberg J."/>
            <person name="Griggs A."/>
            <person name="Gujja S."/>
            <person name="Hansen M."/>
            <person name="Howarth C."/>
            <person name="Imamovic A."/>
            <person name="Ireland A."/>
            <person name="Larimer J."/>
            <person name="McCowan C."/>
            <person name="Murphy C."/>
            <person name="Pearson M."/>
            <person name="Poon T.W."/>
            <person name="Priest M."/>
            <person name="Roberts A."/>
            <person name="Saif S."/>
            <person name="Shea T."/>
            <person name="Sisk P."/>
            <person name="Sykes S."/>
            <person name="Wortman J."/>
            <person name="Nusbaum C."/>
            <person name="Birren B."/>
        </authorList>
    </citation>
    <scope>NUCLEOTIDE SEQUENCE [LARGE SCALE GENOMIC DNA]</scope>
    <source>
        <strain evidence="1 2">CBS 606.96</strain>
    </source>
</reference>
<dbReference type="Proteomes" id="UP000019478">
    <property type="component" value="Unassembled WGS sequence"/>
</dbReference>
<dbReference type="GeneID" id="19164295"/>
<dbReference type="HOGENOM" id="CLU_921327_0_0_1"/>
<name>W9YPK3_9EURO</name>
<proteinExistence type="predicted"/>
<sequence>MCQHFLWNCGHTTQKTCPSPNYEIANMNNAPVQGLKCPGQPVDYIRVEDPCYNCILKNTGGEGNIKDRDLARAYGQVYGARKGKHGQGSYESYQMPQSPASNPYLRRGAIDLGQRSNLGDLVQESTNLKHGSLDKFLDGSIADSDSSHPGDAVVTFNSPSMARASCPGSRLYPCHPSAGPDGPTACVSFSSGYSLSTRASISSDTGLAAGAMAGYTFSPRATGFSHGASTISSPCHPGIIGQNKAGDSGYFGTPTKFGVTGNSPEMSGHVKQNNQAGTIGDKRQAYVFGQVEYSPSVPSNRS</sequence>
<accession>W9YPK3</accession>
<comment type="caution">
    <text evidence="1">The sequence shown here is derived from an EMBL/GenBank/DDBJ whole genome shotgun (WGS) entry which is preliminary data.</text>
</comment>
<dbReference type="AlphaFoldDB" id="W9YPK3"/>
<dbReference type="OrthoDB" id="8958382at2759"/>
<dbReference type="RefSeq" id="XP_007728495.1">
    <property type="nucleotide sequence ID" value="XM_007730305.1"/>
</dbReference>
<protein>
    <submittedName>
        <fullName evidence="1">Uncharacterized protein</fullName>
    </submittedName>
</protein>
<dbReference type="EMBL" id="AMGY01000001">
    <property type="protein sequence ID" value="EXJ91605.1"/>
    <property type="molecule type" value="Genomic_DNA"/>
</dbReference>
<evidence type="ECO:0000313" key="1">
    <source>
        <dbReference type="EMBL" id="EXJ91605.1"/>
    </source>
</evidence>
<evidence type="ECO:0000313" key="2">
    <source>
        <dbReference type="Proteomes" id="UP000019478"/>
    </source>
</evidence>
<gene>
    <name evidence="1" type="ORF">A1O3_00153</name>
</gene>
<keyword evidence="2" id="KW-1185">Reference proteome</keyword>